<dbReference type="PANTHER" id="PTHR43133">
    <property type="entry name" value="RNA POLYMERASE ECF-TYPE SIGMA FACTO"/>
    <property type="match status" value="1"/>
</dbReference>
<dbReference type="Proteomes" id="UP000295636">
    <property type="component" value="Unassembled WGS sequence"/>
</dbReference>
<gene>
    <name evidence="11" type="ORF">E1757_31465</name>
</gene>
<dbReference type="InterPro" id="IPR039425">
    <property type="entry name" value="RNA_pol_sigma-70-like"/>
</dbReference>
<keyword evidence="12" id="KW-1185">Reference proteome</keyword>
<dbReference type="GO" id="GO:0005886">
    <property type="term" value="C:plasma membrane"/>
    <property type="evidence" value="ECO:0007669"/>
    <property type="project" value="InterPro"/>
</dbReference>
<dbReference type="Gene3D" id="1.10.10.1320">
    <property type="entry name" value="Anti-sigma factor, zinc-finger domain"/>
    <property type="match status" value="1"/>
</dbReference>
<dbReference type="EMBL" id="SMRT01000024">
    <property type="protein sequence ID" value="TDF91861.1"/>
    <property type="molecule type" value="Genomic_DNA"/>
</dbReference>
<dbReference type="NCBIfam" id="TIGR02937">
    <property type="entry name" value="sigma70-ECF"/>
    <property type="match status" value="1"/>
</dbReference>
<keyword evidence="7" id="KW-0472">Membrane</keyword>
<dbReference type="AlphaFoldDB" id="A0A4R5K9L1"/>
<proteinExistence type="inferred from homology"/>
<evidence type="ECO:0000313" key="12">
    <source>
        <dbReference type="Proteomes" id="UP000295636"/>
    </source>
</evidence>
<dbReference type="GO" id="GO:0006352">
    <property type="term" value="P:DNA-templated transcription initiation"/>
    <property type="evidence" value="ECO:0007669"/>
    <property type="project" value="InterPro"/>
</dbReference>
<organism evidence="11 12">
    <name type="scientific">Paenibacillus piri</name>
    <dbReference type="NCBI Taxonomy" id="2547395"/>
    <lineage>
        <taxon>Bacteria</taxon>
        <taxon>Bacillati</taxon>
        <taxon>Bacillota</taxon>
        <taxon>Bacilli</taxon>
        <taxon>Bacillales</taxon>
        <taxon>Paenibacillaceae</taxon>
        <taxon>Paenibacillus</taxon>
    </lineage>
</organism>
<keyword evidence="5" id="KW-0804">Transcription</keyword>
<dbReference type="SUPFAM" id="SSF88946">
    <property type="entry name" value="Sigma2 domain of RNA polymerase sigma factors"/>
    <property type="match status" value="1"/>
</dbReference>
<evidence type="ECO:0000256" key="1">
    <source>
        <dbReference type="ARBA" id="ARBA00010641"/>
    </source>
</evidence>
<dbReference type="InterPro" id="IPR018764">
    <property type="entry name" value="RskA_C"/>
</dbReference>
<dbReference type="InterPro" id="IPR014284">
    <property type="entry name" value="RNA_pol_sigma-70_dom"/>
</dbReference>
<feature type="domain" description="RNA polymerase sigma-70 region 2" evidence="8">
    <location>
        <begin position="29"/>
        <end position="93"/>
    </location>
</feature>
<feature type="domain" description="Anti-sigma K factor RskA C-terminal" evidence="10">
    <location>
        <begin position="352"/>
        <end position="514"/>
    </location>
</feature>
<evidence type="ECO:0000256" key="6">
    <source>
        <dbReference type="SAM" id="MobiDB-lite"/>
    </source>
</evidence>
<dbReference type="SUPFAM" id="SSF88659">
    <property type="entry name" value="Sigma3 and sigma4 domains of RNA polymerase sigma factors"/>
    <property type="match status" value="1"/>
</dbReference>
<feature type="transmembrane region" description="Helical" evidence="7">
    <location>
        <begin position="347"/>
        <end position="368"/>
    </location>
</feature>
<dbReference type="GO" id="GO:0016987">
    <property type="term" value="F:sigma factor activity"/>
    <property type="evidence" value="ECO:0007669"/>
    <property type="project" value="UniProtKB-KW"/>
</dbReference>
<keyword evidence="4" id="KW-0238">DNA-binding</keyword>
<feature type="region of interest" description="Disordered" evidence="6">
    <location>
        <begin position="287"/>
        <end position="306"/>
    </location>
</feature>
<dbReference type="InterPro" id="IPR013325">
    <property type="entry name" value="RNA_pol_sigma_r2"/>
</dbReference>
<evidence type="ECO:0000259" key="10">
    <source>
        <dbReference type="Pfam" id="PF10099"/>
    </source>
</evidence>
<dbReference type="Pfam" id="PF04545">
    <property type="entry name" value="Sigma70_r4"/>
    <property type="match status" value="1"/>
</dbReference>
<evidence type="ECO:0000313" key="11">
    <source>
        <dbReference type="EMBL" id="TDF91861.1"/>
    </source>
</evidence>
<dbReference type="PANTHER" id="PTHR43133:SF62">
    <property type="entry name" value="RNA POLYMERASE SIGMA FACTOR SIGZ"/>
    <property type="match status" value="1"/>
</dbReference>
<reference evidence="11 12" key="1">
    <citation type="submission" date="2019-03" db="EMBL/GenBank/DDBJ databases">
        <title>This is whole genome sequence of Paenibacillus sp MS74 strain.</title>
        <authorList>
            <person name="Trinh H.N."/>
        </authorList>
    </citation>
    <scope>NUCLEOTIDE SEQUENCE [LARGE SCALE GENOMIC DNA]</scope>
    <source>
        <strain evidence="11 12">MS74</strain>
    </source>
</reference>
<dbReference type="InterPro" id="IPR041916">
    <property type="entry name" value="Anti_sigma_zinc_sf"/>
</dbReference>
<dbReference type="InterPro" id="IPR007627">
    <property type="entry name" value="RNA_pol_sigma70_r2"/>
</dbReference>
<evidence type="ECO:0000256" key="2">
    <source>
        <dbReference type="ARBA" id="ARBA00023015"/>
    </source>
</evidence>
<keyword evidence="7" id="KW-1133">Transmembrane helix</keyword>
<feature type="domain" description="RNA polymerase sigma-70 region 4" evidence="9">
    <location>
        <begin position="141"/>
        <end position="190"/>
    </location>
</feature>
<evidence type="ECO:0000259" key="8">
    <source>
        <dbReference type="Pfam" id="PF04542"/>
    </source>
</evidence>
<keyword evidence="7" id="KW-0812">Transmembrane</keyword>
<dbReference type="InterPro" id="IPR013324">
    <property type="entry name" value="RNA_pol_sigma_r3/r4-like"/>
</dbReference>
<evidence type="ECO:0000256" key="4">
    <source>
        <dbReference type="ARBA" id="ARBA00023125"/>
    </source>
</evidence>
<sequence>MSEALSGHYQDQELIAQIAVRNEEAFKKLYDRYEKPVYVFIYRIVRDAAKAEEILQQMFGQLWNAADGFDGQEGEPAKRIFALARKLAVDVLRIRRTRASRHVADSGQESRQSLPLQLTDGALETAATSEREWIGERVNSALERLSREQRQIVEWIYFQGYTPQEIADRHSIPLKTVKSRGRIAVKQLRQHLSDLAGGVSAISSGQSDTMCERVELYALDGLEEHEKVAFAYHLTQCALCRNQLKELQRMVELLPAASDAVPLPAGIRSRLLSAVLGEAAAGRAGAASEALPSGGRRAGQATGRTSRYVSSRDLAAFAAEAQGKPAADAAELSRRAVRKERAGRQAVYWRLASAALLIAGAAAGWYGYQSKQLANQLQTELAASNNAQLKMGADLDKAAAELLSLHRPAEALKVSRTASLTPMLDTIASKGQATIGVDSKGMHLLVQVEDMPIIKQEEAFQVWLIKNNAPTNAGTFFSQNGRGASYFTFEPKEFDSLSITIEPDAKGEKPRGPVIMSASLKD</sequence>
<dbReference type="Pfam" id="PF10099">
    <property type="entry name" value="RskA_C"/>
    <property type="match status" value="1"/>
</dbReference>
<evidence type="ECO:0000256" key="5">
    <source>
        <dbReference type="ARBA" id="ARBA00023163"/>
    </source>
</evidence>
<protein>
    <submittedName>
        <fullName evidence="11">Sigma-70 family RNA polymerase sigma factor</fullName>
    </submittedName>
</protein>
<evidence type="ECO:0000256" key="7">
    <source>
        <dbReference type="SAM" id="Phobius"/>
    </source>
</evidence>
<dbReference type="InterPro" id="IPR007630">
    <property type="entry name" value="RNA_pol_sigma70_r4"/>
</dbReference>
<evidence type="ECO:0000259" key="9">
    <source>
        <dbReference type="Pfam" id="PF04545"/>
    </source>
</evidence>
<dbReference type="Gene3D" id="1.10.10.10">
    <property type="entry name" value="Winged helix-like DNA-binding domain superfamily/Winged helix DNA-binding domain"/>
    <property type="match status" value="1"/>
</dbReference>
<evidence type="ECO:0000256" key="3">
    <source>
        <dbReference type="ARBA" id="ARBA00023082"/>
    </source>
</evidence>
<dbReference type="OrthoDB" id="150725at2"/>
<dbReference type="RefSeq" id="WP_133235789.1">
    <property type="nucleotide sequence ID" value="NZ_SMRT01000024.1"/>
</dbReference>
<dbReference type="Gene3D" id="1.10.1740.10">
    <property type="match status" value="1"/>
</dbReference>
<accession>A0A4R5K9L1</accession>
<dbReference type="CDD" id="cd06171">
    <property type="entry name" value="Sigma70_r4"/>
    <property type="match status" value="1"/>
</dbReference>
<dbReference type="GO" id="GO:0003677">
    <property type="term" value="F:DNA binding"/>
    <property type="evidence" value="ECO:0007669"/>
    <property type="project" value="UniProtKB-KW"/>
</dbReference>
<dbReference type="Pfam" id="PF04542">
    <property type="entry name" value="Sigma70_r2"/>
    <property type="match status" value="1"/>
</dbReference>
<comment type="caution">
    <text evidence="11">The sequence shown here is derived from an EMBL/GenBank/DDBJ whole genome shotgun (WGS) entry which is preliminary data.</text>
</comment>
<keyword evidence="2" id="KW-0805">Transcription regulation</keyword>
<dbReference type="InterPro" id="IPR036388">
    <property type="entry name" value="WH-like_DNA-bd_sf"/>
</dbReference>
<name>A0A4R5K9L1_9BACL</name>
<keyword evidence="3" id="KW-0731">Sigma factor</keyword>
<comment type="similarity">
    <text evidence="1">Belongs to the sigma-70 factor family. ECF subfamily.</text>
</comment>